<name>A0A6A4QB18_LUPAL</name>
<evidence type="ECO:0000256" key="1">
    <source>
        <dbReference type="SAM" id="MobiDB-lite"/>
    </source>
</evidence>
<dbReference type="EMBL" id="WOCE01000007">
    <property type="protein sequence ID" value="KAE9610696.1"/>
    <property type="molecule type" value="Genomic_DNA"/>
</dbReference>
<sequence length="93" mass="10372">MGNCGSNPKTDEGPVPIAEPVTKEIKVEQKEEEKVETKTEEKETTLVSDDKSLDTLLNQNVEEAQKTKEVKTEVDEIKTEENPKTEEAKKNAA</sequence>
<dbReference type="Proteomes" id="UP000447434">
    <property type="component" value="Chromosome 7"/>
</dbReference>
<organism evidence="2 3">
    <name type="scientific">Lupinus albus</name>
    <name type="common">White lupine</name>
    <name type="synonym">Lupinus termis</name>
    <dbReference type="NCBI Taxonomy" id="3870"/>
    <lineage>
        <taxon>Eukaryota</taxon>
        <taxon>Viridiplantae</taxon>
        <taxon>Streptophyta</taxon>
        <taxon>Embryophyta</taxon>
        <taxon>Tracheophyta</taxon>
        <taxon>Spermatophyta</taxon>
        <taxon>Magnoliopsida</taxon>
        <taxon>eudicotyledons</taxon>
        <taxon>Gunneridae</taxon>
        <taxon>Pentapetalae</taxon>
        <taxon>rosids</taxon>
        <taxon>fabids</taxon>
        <taxon>Fabales</taxon>
        <taxon>Fabaceae</taxon>
        <taxon>Papilionoideae</taxon>
        <taxon>50 kb inversion clade</taxon>
        <taxon>genistoids sensu lato</taxon>
        <taxon>core genistoids</taxon>
        <taxon>Genisteae</taxon>
        <taxon>Lupinus</taxon>
    </lineage>
</organism>
<accession>A0A6A4QB18</accession>
<feature type="region of interest" description="Disordered" evidence="1">
    <location>
        <begin position="66"/>
        <end position="93"/>
    </location>
</feature>
<comment type="caution">
    <text evidence="2">The sequence shown here is derived from an EMBL/GenBank/DDBJ whole genome shotgun (WGS) entry which is preliminary data.</text>
</comment>
<gene>
    <name evidence="2" type="ORF">Lalb_Chr07g0189351</name>
</gene>
<feature type="compositionally biased region" description="Basic and acidic residues" evidence="1">
    <location>
        <begin position="21"/>
        <end position="47"/>
    </location>
</feature>
<reference evidence="3" key="1">
    <citation type="journal article" date="2020" name="Nat. Commun.">
        <title>Genome sequence of the cluster root forming white lupin.</title>
        <authorList>
            <person name="Hufnagel B."/>
            <person name="Marques A."/>
            <person name="Soriano A."/>
            <person name="Marques L."/>
            <person name="Divol F."/>
            <person name="Doumas P."/>
            <person name="Sallet E."/>
            <person name="Mancinotti D."/>
            <person name="Carrere S."/>
            <person name="Marande W."/>
            <person name="Arribat S."/>
            <person name="Keller J."/>
            <person name="Huneau C."/>
            <person name="Blein T."/>
            <person name="Aime D."/>
            <person name="Laguerre M."/>
            <person name="Taylor J."/>
            <person name="Schubert V."/>
            <person name="Nelson M."/>
            <person name="Geu-Flores F."/>
            <person name="Crespi M."/>
            <person name="Gallardo-Guerrero K."/>
            <person name="Delaux P.-M."/>
            <person name="Salse J."/>
            <person name="Berges H."/>
            <person name="Guyot R."/>
            <person name="Gouzy J."/>
            <person name="Peret B."/>
        </authorList>
    </citation>
    <scope>NUCLEOTIDE SEQUENCE [LARGE SCALE GENOMIC DNA]</scope>
    <source>
        <strain evidence="3">cv. Amiga</strain>
    </source>
</reference>
<dbReference type="OrthoDB" id="1434017at2759"/>
<keyword evidence="3" id="KW-1185">Reference proteome</keyword>
<protein>
    <submittedName>
        <fullName evidence="2">Uncharacterized protein</fullName>
    </submittedName>
</protein>
<feature type="region of interest" description="Disordered" evidence="1">
    <location>
        <begin position="1"/>
        <end position="47"/>
    </location>
</feature>
<evidence type="ECO:0000313" key="3">
    <source>
        <dbReference type="Proteomes" id="UP000447434"/>
    </source>
</evidence>
<proteinExistence type="predicted"/>
<dbReference type="AlphaFoldDB" id="A0A6A4QB18"/>
<evidence type="ECO:0000313" key="2">
    <source>
        <dbReference type="EMBL" id="KAE9610696.1"/>
    </source>
</evidence>